<accession>I0WN77</accession>
<comment type="similarity">
    <text evidence="1">Belongs to the SMP-30/CGR1 family.</text>
</comment>
<proteinExistence type="inferred from homology"/>
<sequence length="299" mass="31918">MSDPQLTEIAAGFTYTEGPRWHEGRLWFVDFYTHSVNVVNADGSIERVCTVDHQPSGLGWLPDGRMLVVSMKDRKILRREPDGSLVEHADISAHCRGYANDMVVAANGQAYVGEFGFDLMGGADHEHGVVVLVDTDGTSRVAADGLSFPNGMCISPDGKTLYVNELFGNRISRFDIASGGTLGHREDFASFGDLGDEPNVEKRLAACTIAPDGQALDAEGAIWIADCVNQRAVRLGEGGVVLDEVSTAPLGVFAVALGGDDGRTLFLSVAPDFDEAKRSAAREAKVLSTTVDVPHAGRP</sequence>
<name>I0WN77_RHOOP</name>
<dbReference type="Proteomes" id="UP000006447">
    <property type="component" value="Unassembled WGS sequence"/>
</dbReference>
<dbReference type="EMBL" id="AJJH01000116">
    <property type="protein sequence ID" value="EID77843.1"/>
    <property type="molecule type" value="Genomic_DNA"/>
</dbReference>
<evidence type="ECO:0000313" key="5">
    <source>
        <dbReference type="Proteomes" id="UP000006447"/>
    </source>
</evidence>
<feature type="domain" description="SMP-30/Gluconolactonase/LRE-like region" evidence="3">
    <location>
        <begin position="16"/>
        <end position="270"/>
    </location>
</feature>
<evidence type="ECO:0000256" key="1">
    <source>
        <dbReference type="ARBA" id="ARBA00008853"/>
    </source>
</evidence>
<evidence type="ECO:0000259" key="3">
    <source>
        <dbReference type="Pfam" id="PF08450"/>
    </source>
</evidence>
<dbReference type="SUPFAM" id="SSF63829">
    <property type="entry name" value="Calcium-dependent phosphotriesterase"/>
    <property type="match status" value="1"/>
</dbReference>
<dbReference type="InterPro" id="IPR013658">
    <property type="entry name" value="SGL"/>
</dbReference>
<dbReference type="PANTHER" id="PTHR47572">
    <property type="entry name" value="LIPOPROTEIN-RELATED"/>
    <property type="match status" value="1"/>
</dbReference>
<reference evidence="4 5" key="1">
    <citation type="journal article" date="2012" name="J. Bacteriol.">
        <title>Draft genome sequence of the nitrophenol-degrading actinomycete Rhodococcus imtechensis RKJ300.</title>
        <authorList>
            <person name="Vikram S."/>
            <person name="Kumar S."/>
            <person name="Subramanian S."/>
            <person name="Raghava G.P."/>
        </authorList>
    </citation>
    <scope>NUCLEOTIDE SEQUENCE [LARGE SCALE GENOMIC DNA]</scope>
    <source>
        <strain evidence="4 5">RKJ300</strain>
    </source>
</reference>
<dbReference type="GO" id="GO:0016787">
    <property type="term" value="F:hydrolase activity"/>
    <property type="evidence" value="ECO:0007669"/>
    <property type="project" value="UniProtKB-KW"/>
</dbReference>
<dbReference type="RefSeq" id="WP_007298973.1">
    <property type="nucleotide sequence ID" value="NZ_AJJH01000116.1"/>
</dbReference>
<comment type="caution">
    <text evidence="4">The sequence shown here is derived from an EMBL/GenBank/DDBJ whole genome shotgun (WGS) entry which is preliminary data.</text>
</comment>
<protein>
    <submittedName>
        <fullName evidence="4">5-valerolactone hydrolase</fullName>
    </submittedName>
</protein>
<dbReference type="Gene3D" id="2.120.10.30">
    <property type="entry name" value="TolB, C-terminal domain"/>
    <property type="match status" value="1"/>
</dbReference>
<dbReference type="InterPro" id="IPR051262">
    <property type="entry name" value="SMP-30/CGR1_Lactonase"/>
</dbReference>
<gene>
    <name evidence="4" type="ORF">W59_21663</name>
</gene>
<dbReference type="PANTHER" id="PTHR47572:SF4">
    <property type="entry name" value="LACTONASE DRP35"/>
    <property type="match status" value="1"/>
</dbReference>
<evidence type="ECO:0000313" key="4">
    <source>
        <dbReference type="EMBL" id="EID77843.1"/>
    </source>
</evidence>
<dbReference type="InterPro" id="IPR011042">
    <property type="entry name" value="6-blade_b-propeller_TolB-like"/>
</dbReference>
<evidence type="ECO:0000256" key="2">
    <source>
        <dbReference type="ARBA" id="ARBA00022801"/>
    </source>
</evidence>
<organism evidence="4 5">
    <name type="scientific">Rhodococcus opacus RKJ300 = JCM 13270</name>
    <dbReference type="NCBI Taxonomy" id="1165867"/>
    <lineage>
        <taxon>Bacteria</taxon>
        <taxon>Bacillati</taxon>
        <taxon>Actinomycetota</taxon>
        <taxon>Actinomycetes</taxon>
        <taxon>Mycobacteriales</taxon>
        <taxon>Nocardiaceae</taxon>
        <taxon>Rhodococcus</taxon>
    </lineage>
</organism>
<keyword evidence="2 4" id="KW-0378">Hydrolase</keyword>
<dbReference type="PATRIC" id="fig|1165867.3.peg.4426"/>
<dbReference type="Pfam" id="PF08450">
    <property type="entry name" value="SGL"/>
    <property type="match status" value="1"/>
</dbReference>
<dbReference type="AlphaFoldDB" id="I0WN77"/>